<feature type="transmembrane region" description="Helical" evidence="5">
    <location>
        <begin position="114"/>
        <end position="135"/>
    </location>
</feature>
<evidence type="ECO:0000256" key="1">
    <source>
        <dbReference type="ARBA" id="ARBA00004141"/>
    </source>
</evidence>
<dbReference type="AlphaFoldDB" id="B4R7Z4"/>
<keyword evidence="2 5" id="KW-0812">Transmembrane</keyword>
<dbReference type="GO" id="GO:0004252">
    <property type="term" value="F:serine-type endopeptidase activity"/>
    <property type="evidence" value="ECO:0007669"/>
    <property type="project" value="InterPro"/>
</dbReference>
<feature type="transmembrane region" description="Helical" evidence="5">
    <location>
        <begin position="87"/>
        <end position="108"/>
    </location>
</feature>
<evidence type="ECO:0000256" key="5">
    <source>
        <dbReference type="SAM" id="Phobius"/>
    </source>
</evidence>
<reference evidence="7 8" key="1">
    <citation type="journal article" date="2008" name="BMC Genomics">
        <title>Complete genome of Phenylobacterium zucineum - a novel facultative intracellular bacterium isolated from human erythroleukemia cell line K562.</title>
        <authorList>
            <person name="Luo Y."/>
            <person name="Xu X."/>
            <person name="Ding Z."/>
            <person name="Liu Z."/>
            <person name="Zhang B."/>
            <person name="Yan Z."/>
            <person name="Sun J."/>
            <person name="Hu S."/>
            <person name="Hu X."/>
        </authorList>
    </citation>
    <scope>NUCLEOTIDE SEQUENCE [LARGE SCALE GENOMIC DNA]</scope>
    <source>
        <strain evidence="7 8">HLK1</strain>
    </source>
</reference>
<keyword evidence="8" id="KW-1185">Reference proteome</keyword>
<organism evidence="7 8">
    <name type="scientific">Phenylobacterium zucineum (strain HLK1)</name>
    <dbReference type="NCBI Taxonomy" id="450851"/>
    <lineage>
        <taxon>Bacteria</taxon>
        <taxon>Pseudomonadati</taxon>
        <taxon>Pseudomonadota</taxon>
        <taxon>Alphaproteobacteria</taxon>
        <taxon>Caulobacterales</taxon>
        <taxon>Caulobacteraceae</taxon>
        <taxon>Phenylobacterium</taxon>
    </lineage>
</organism>
<dbReference type="STRING" id="450851.PHZ_c1113"/>
<evidence type="ECO:0000256" key="2">
    <source>
        <dbReference type="ARBA" id="ARBA00022692"/>
    </source>
</evidence>
<dbReference type="SUPFAM" id="SSF144091">
    <property type="entry name" value="Rhomboid-like"/>
    <property type="match status" value="1"/>
</dbReference>
<feature type="domain" description="Peptidase S54 rhomboid" evidence="6">
    <location>
        <begin position="44"/>
        <end position="193"/>
    </location>
</feature>
<dbReference type="InterPro" id="IPR022764">
    <property type="entry name" value="Peptidase_S54_rhomboid_dom"/>
</dbReference>
<accession>B4R7Z4</accession>
<evidence type="ECO:0000259" key="6">
    <source>
        <dbReference type="Pfam" id="PF01694"/>
    </source>
</evidence>
<dbReference type="HOGENOM" id="CLU_055068_5_0_5"/>
<dbReference type="Pfam" id="PF01694">
    <property type="entry name" value="Rhomboid"/>
    <property type="match status" value="1"/>
</dbReference>
<feature type="transmembrane region" description="Helical" evidence="5">
    <location>
        <begin position="59"/>
        <end position="80"/>
    </location>
</feature>
<comment type="subcellular location">
    <subcellularLocation>
        <location evidence="1">Membrane</location>
        <topology evidence="1">Multi-pass membrane protein</topology>
    </subcellularLocation>
</comment>
<dbReference type="Gene3D" id="1.20.1540.10">
    <property type="entry name" value="Rhomboid-like"/>
    <property type="match status" value="1"/>
</dbReference>
<feature type="transmembrane region" description="Helical" evidence="5">
    <location>
        <begin position="147"/>
        <end position="170"/>
    </location>
</feature>
<name>B4R7Z4_PHEZH</name>
<gene>
    <name evidence="7" type="ordered locus">PHZ_c1113</name>
</gene>
<dbReference type="Proteomes" id="UP000001868">
    <property type="component" value="Chromosome"/>
</dbReference>
<proteinExistence type="predicted"/>
<keyword evidence="4 5" id="KW-0472">Membrane</keyword>
<keyword evidence="3 5" id="KW-1133">Transmembrane helix</keyword>
<evidence type="ECO:0000313" key="8">
    <source>
        <dbReference type="Proteomes" id="UP000001868"/>
    </source>
</evidence>
<sequence>MFNAPWTVLLLTAVIVGGYAVQSRFPLSSVAMSFAFSPALLVEGQWERLFTSLFLHGNWAHALMNAGFGLAFGTPVARWFGERLGGAALFFAFYLVCGALSGLGYAALHPGEQSALVGASGAVSGLMGGAARLMAGHGRPGPILSRTVLGMGAIWAAINLAIGLVGAGLLPGTEGAAVAWEAHIAGFVAGVLLFGPFARMGRRA</sequence>
<evidence type="ECO:0000256" key="4">
    <source>
        <dbReference type="ARBA" id="ARBA00023136"/>
    </source>
</evidence>
<protein>
    <submittedName>
        <fullName evidence="7">Rhomboid family protein</fullName>
    </submittedName>
</protein>
<dbReference type="InterPro" id="IPR035952">
    <property type="entry name" value="Rhomboid-like_sf"/>
</dbReference>
<dbReference type="PANTHER" id="PTHR43066">
    <property type="entry name" value="RHOMBOID-RELATED PROTEIN"/>
    <property type="match status" value="1"/>
</dbReference>
<evidence type="ECO:0000256" key="3">
    <source>
        <dbReference type="ARBA" id="ARBA00022989"/>
    </source>
</evidence>
<dbReference type="EMBL" id="CP000747">
    <property type="protein sequence ID" value="ACG77527.1"/>
    <property type="molecule type" value="Genomic_DNA"/>
</dbReference>
<evidence type="ECO:0000313" key="7">
    <source>
        <dbReference type="EMBL" id="ACG77527.1"/>
    </source>
</evidence>
<feature type="transmembrane region" description="Helical" evidence="5">
    <location>
        <begin position="176"/>
        <end position="198"/>
    </location>
</feature>
<dbReference type="KEGG" id="pzu:PHZ_c1113"/>
<dbReference type="eggNOG" id="COG0705">
    <property type="taxonomic scope" value="Bacteria"/>
</dbReference>
<dbReference type="GO" id="GO:0016020">
    <property type="term" value="C:membrane"/>
    <property type="evidence" value="ECO:0007669"/>
    <property type="project" value="UniProtKB-SubCell"/>
</dbReference>